<sequence length="110" mass="12010">MVVQGCGIFVTLCALLGAFWYSAWAVGVGLLYASYQIAMGIIRITGYDWGDAGGGNDDDGDGKLVVVLPLVVNVLVFYAEAVYISEVFDGTISEETYKRRERYSCCCTRL</sequence>
<keyword evidence="2" id="KW-1185">Reference proteome</keyword>
<comment type="caution">
    <text evidence="1">The sequence shown here is derived from an EMBL/GenBank/DDBJ whole genome shotgun (WGS) entry which is preliminary data.</text>
</comment>
<accession>A0ABD3NSM1</accession>
<dbReference type="Proteomes" id="UP001530315">
    <property type="component" value="Unassembled WGS sequence"/>
</dbReference>
<dbReference type="EMBL" id="JALLAZ020001202">
    <property type="protein sequence ID" value="KAL3778744.1"/>
    <property type="molecule type" value="Genomic_DNA"/>
</dbReference>
<name>A0ABD3NSM1_9STRA</name>
<evidence type="ECO:0000313" key="1">
    <source>
        <dbReference type="EMBL" id="KAL3778744.1"/>
    </source>
</evidence>
<evidence type="ECO:0000313" key="2">
    <source>
        <dbReference type="Proteomes" id="UP001530315"/>
    </source>
</evidence>
<organism evidence="1 2">
    <name type="scientific">Stephanodiscus triporus</name>
    <dbReference type="NCBI Taxonomy" id="2934178"/>
    <lineage>
        <taxon>Eukaryota</taxon>
        <taxon>Sar</taxon>
        <taxon>Stramenopiles</taxon>
        <taxon>Ochrophyta</taxon>
        <taxon>Bacillariophyta</taxon>
        <taxon>Coscinodiscophyceae</taxon>
        <taxon>Thalassiosirophycidae</taxon>
        <taxon>Stephanodiscales</taxon>
        <taxon>Stephanodiscaceae</taxon>
        <taxon>Stephanodiscus</taxon>
    </lineage>
</organism>
<reference evidence="1 2" key="1">
    <citation type="submission" date="2024-10" db="EMBL/GenBank/DDBJ databases">
        <title>Updated reference genomes for cyclostephanoid diatoms.</title>
        <authorList>
            <person name="Roberts W.R."/>
            <person name="Alverson A.J."/>
        </authorList>
    </citation>
    <scope>NUCLEOTIDE SEQUENCE [LARGE SCALE GENOMIC DNA]</scope>
    <source>
        <strain evidence="1 2">AJA276-08</strain>
    </source>
</reference>
<dbReference type="AlphaFoldDB" id="A0ABD3NSM1"/>
<gene>
    <name evidence="1" type="ORF">ACHAW5_010349</name>
</gene>
<proteinExistence type="predicted"/>
<protein>
    <submittedName>
        <fullName evidence="1">Uncharacterized protein</fullName>
    </submittedName>
</protein>